<evidence type="ECO:0000256" key="4">
    <source>
        <dbReference type="ARBA" id="ARBA00023015"/>
    </source>
</evidence>
<name>A0A0R3SAL5_HYMDI</name>
<sequence>MNIECGSGSPSCIFDYLKTLNVSEFDELYNHPPTCLIVFRELKEHAQHIVLRLLLLDQAIPKSIISGWVPKGSQDLLKSSCRDLLDLHILQSIDSNSARGSFRLNKKFQENMKISLLRGGKPLLSDFGSITAEKRPKDAEFLDNYASERWDTILHFMVGSKTDEVSSVVKDVLLKSELMKSGGPGDSIGISQAGFQFLLMDRPTQIMRFILHYFDYLKTQGINIIEAIHFVFQLSFLSVGKSYPIDQLTDTERAMLLIMRELGLAYQRKRAAPRFYVTKLALSFALGSKASSTGLRSFGEAEPDSLLSTSRLPTGISLRSSTDGGGDAGDIGYIIVETNFRVYAYTDSVLKTSLLSLFSKIRIRFPNMVVADITRESVREALLRGINSQQIISFLTSNAHPDMLRQAPILPPTVVDQIRLWELERERFLAQDGCLYEQFTKNTDFEMVRDYAKSRNYLLWECPERRLMVVSKAGHEDVRAFWKQKRSP</sequence>
<dbReference type="InterPro" id="IPR004598">
    <property type="entry name" value="TFIIH_p52/Tfb2"/>
</dbReference>
<dbReference type="Pfam" id="PF03849">
    <property type="entry name" value="Tfb2"/>
    <property type="match status" value="1"/>
</dbReference>
<dbReference type="WBParaSite" id="HDID_0000140101-mRNA-1">
    <property type="protein sequence ID" value="HDID_0000140101-mRNA-1"/>
    <property type="gene ID" value="HDID_0000140101"/>
</dbReference>
<dbReference type="GO" id="GO:0001671">
    <property type="term" value="F:ATPase activator activity"/>
    <property type="evidence" value="ECO:0007669"/>
    <property type="project" value="InterPro"/>
</dbReference>
<dbReference type="AlphaFoldDB" id="A0A0R3SAL5"/>
<evidence type="ECO:0000256" key="2">
    <source>
        <dbReference type="ARBA" id="ARBA00007132"/>
    </source>
</evidence>
<evidence type="ECO:0000256" key="9">
    <source>
        <dbReference type="ARBA" id="ARBA00070130"/>
    </source>
</evidence>
<dbReference type="FunFam" id="3.30.70.2610:FF:000001">
    <property type="entry name" value="General transcription factor IIH subunit 4"/>
    <property type="match status" value="1"/>
</dbReference>
<dbReference type="GO" id="GO:0006366">
    <property type="term" value="P:transcription by RNA polymerase II"/>
    <property type="evidence" value="ECO:0007669"/>
    <property type="project" value="UniProtKB-ARBA"/>
</dbReference>
<evidence type="ECO:0000313" key="12">
    <source>
        <dbReference type="EMBL" id="VDL18863.1"/>
    </source>
</evidence>
<dbReference type="GO" id="GO:0000439">
    <property type="term" value="C:transcription factor TFIIH core complex"/>
    <property type="evidence" value="ECO:0007669"/>
    <property type="project" value="InterPro"/>
</dbReference>
<dbReference type="InterPro" id="IPR040662">
    <property type="entry name" value="Tfb2_C"/>
</dbReference>
<evidence type="ECO:0000259" key="11">
    <source>
        <dbReference type="Pfam" id="PF18307"/>
    </source>
</evidence>
<dbReference type="OrthoDB" id="364513at2759"/>
<evidence type="ECO:0000313" key="13">
    <source>
        <dbReference type="Proteomes" id="UP000274504"/>
    </source>
</evidence>
<evidence type="ECO:0000256" key="8">
    <source>
        <dbReference type="ARBA" id="ARBA00064576"/>
    </source>
</evidence>
<gene>
    <name evidence="12" type="ORF">HDID_LOCUS1402</name>
</gene>
<organism evidence="14">
    <name type="scientific">Hymenolepis diminuta</name>
    <name type="common">Rat tapeworm</name>
    <dbReference type="NCBI Taxonomy" id="6216"/>
    <lineage>
        <taxon>Eukaryota</taxon>
        <taxon>Metazoa</taxon>
        <taxon>Spiralia</taxon>
        <taxon>Lophotrochozoa</taxon>
        <taxon>Platyhelminthes</taxon>
        <taxon>Cestoda</taxon>
        <taxon>Eucestoda</taxon>
        <taxon>Cyclophyllidea</taxon>
        <taxon>Hymenolepididae</taxon>
        <taxon>Hymenolepis</taxon>
    </lineage>
</organism>
<comment type="similarity">
    <text evidence="2 10">Belongs to the TFB2 family.</text>
</comment>
<evidence type="ECO:0000256" key="5">
    <source>
        <dbReference type="ARBA" id="ARBA00023163"/>
    </source>
</evidence>
<proteinExistence type="inferred from homology"/>
<dbReference type="PANTHER" id="PTHR13152:SF0">
    <property type="entry name" value="GENERAL TRANSCRIPTION FACTOR IIH SUBUNIT 4"/>
    <property type="match status" value="1"/>
</dbReference>
<dbReference type="GO" id="GO:0005675">
    <property type="term" value="C:transcription factor TFIIH holo complex"/>
    <property type="evidence" value="ECO:0007669"/>
    <property type="project" value="TreeGrafter"/>
</dbReference>
<comment type="subcellular location">
    <subcellularLocation>
        <location evidence="1 10">Nucleus</location>
    </subcellularLocation>
</comment>
<dbReference type="GO" id="GO:0003690">
    <property type="term" value="F:double-stranded DNA binding"/>
    <property type="evidence" value="ECO:0007669"/>
    <property type="project" value="TreeGrafter"/>
</dbReference>
<evidence type="ECO:0000256" key="1">
    <source>
        <dbReference type="ARBA" id="ARBA00004123"/>
    </source>
</evidence>
<reference evidence="14" key="1">
    <citation type="submission" date="2017-02" db="UniProtKB">
        <authorList>
            <consortium name="WormBaseParasite"/>
        </authorList>
    </citation>
    <scope>IDENTIFICATION</scope>
</reference>
<comment type="subunit">
    <text evidence="8">Component of the 7-subunit TFIIH core complex composed of XPB/ERCC3, XPD/ERCC2, GTF2H1, GTF2H2, GTF2H3, GTF2H4 and GTF2H5, which is active in NER. The core complex associates with the 3-subunit CDK-activating kinase (CAK) module composed of CCNH/cyclin H, CDK7 and MNAT1 to form the 10-subunit holoenzyme (holo-TFIIH) active in transcription. Part of TBP-based Pol II pre-initiation complex (PIC), in which Pol II core assembles with general transcription factors and other specific initiation factors including GTF2E1, GTF2E2, GTF2F1, GTF2F2, TCEA1, ERCC2, ERCC3, GTF2H2, GTF2H3, GTF2H4, GTF2H5, GTF2A1, GTF2A2, GTF2B and TBP; this large multi-subunit PIC complex mediates DNA unwinding and targets Pol II core to the transcription start site where the first phosphodiester bond forms.</text>
</comment>
<dbReference type="NCBIfam" id="TIGR00625">
    <property type="entry name" value="tfb2"/>
    <property type="match status" value="1"/>
</dbReference>
<dbReference type="PANTHER" id="PTHR13152">
    <property type="entry name" value="TFIIH, POLYPEPTIDE 4"/>
    <property type="match status" value="1"/>
</dbReference>
<dbReference type="STRING" id="6216.A0A0R3SAL5"/>
<dbReference type="EMBL" id="UYSG01000256">
    <property type="protein sequence ID" value="VDL18863.1"/>
    <property type="molecule type" value="Genomic_DNA"/>
</dbReference>
<keyword evidence="6 10" id="KW-0234">DNA repair</keyword>
<reference evidence="12 13" key="2">
    <citation type="submission" date="2018-11" db="EMBL/GenBank/DDBJ databases">
        <authorList>
            <consortium name="Pathogen Informatics"/>
        </authorList>
    </citation>
    <scope>NUCLEOTIDE SEQUENCE [LARGE SCALE GENOMIC DNA]</scope>
</reference>
<evidence type="ECO:0000256" key="10">
    <source>
        <dbReference type="RuleBase" id="RU364024"/>
    </source>
</evidence>
<keyword evidence="3 10" id="KW-0227">DNA damage</keyword>
<comment type="function">
    <text evidence="10">Component of the general transcription and DNA repair factor IIH (TFIIH) core complex which is involved in general and transcription-coupled nucleotide excision repair (NER) of damaged DNA.</text>
</comment>
<dbReference type="Pfam" id="PF18307">
    <property type="entry name" value="Tfb2_C"/>
    <property type="match status" value="1"/>
</dbReference>
<dbReference type="Proteomes" id="UP000274504">
    <property type="component" value="Unassembled WGS sequence"/>
</dbReference>
<keyword evidence="5 10" id="KW-0804">Transcription</keyword>
<accession>A0A0R3SAL5</accession>
<keyword evidence="4 10" id="KW-0805">Transcription regulation</keyword>
<evidence type="ECO:0000256" key="7">
    <source>
        <dbReference type="ARBA" id="ARBA00023242"/>
    </source>
</evidence>
<evidence type="ECO:0000313" key="14">
    <source>
        <dbReference type="WBParaSite" id="HDID_0000140101-mRNA-1"/>
    </source>
</evidence>
<protein>
    <recommendedName>
        <fullName evidence="9 10">General transcription factor IIH subunit 4</fullName>
    </recommendedName>
</protein>
<keyword evidence="7 10" id="KW-0539">Nucleus</keyword>
<evidence type="ECO:0000256" key="6">
    <source>
        <dbReference type="ARBA" id="ARBA00023204"/>
    </source>
</evidence>
<dbReference type="GO" id="GO:0006289">
    <property type="term" value="P:nucleotide-excision repair"/>
    <property type="evidence" value="ECO:0007669"/>
    <property type="project" value="InterPro"/>
</dbReference>
<dbReference type="Gene3D" id="3.30.70.2610">
    <property type="match status" value="1"/>
</dbReference>
<evidence type="ECO:0000256" key="3">
    <source>
        <dbReference type="ARBA" id="ARBA00022763"/>
    </source>
</evidence>
<feature type="domain" description="Transcription factor Tfb2 C-terminal" evidence="11">
    <location>
        <begin position="416"/>
        <end position="483"/>
    </location>
</feature>